<evidence type="ECO:0000313" key="6">
    <source>
        <dbReference type="EMBL" id="MBV0926002.1"/>
    </source>
</evidence>
<evidence type="ECO:0000256" key="2">
    <source>
        <dbReference type="ARBA" id="ARBA00022692"/>
    </source>
</evidence>
<dbReference type="PROSITE" id="PS51257">
    <property type="entry name" value="PROKAR_LIPOPROTEIN"/>
    <property type="match status" value="1"/>
</dbReference>
<dbReference type="CDD" id="cd00400">
    <property type="entry name" value="Voltage_gated_ClC"/>
    <property type="match status" value="1"/>
</dbReference>
<keyword evidence="4 5" id="KW-0472">Membrane</keyword>
<dbReference type="InterPro" id="IPR050368">
    <property type="entry name" value="ClC-type_chloride_channel"/>
</dbReference>
<dbReference type="OrthoDB" id="350518at2157"/>
<dbReference type="InterPro" id="IPR001807">
    <property type="entry name" value="ClC"/>
</dbReference>
<evidence type="ECO:0000313" key="7">
    <source>
        <dbReference type="Proteomes" id="UP000766550"/>
    </source>
</evidence>
<gene>
    <name evidence="6" type="ORF">KTS45_17500</name>
</gene>
<dbReference type="GO" id="GO:0015108">
    <property type="term" value="F:chloride transmembrane transporter activity"/>
    <property type="evidence" value="ECO:0007669"/>
    <property type="project" value="InterPro"/>
</dbReference>
<dbReference type="Proteomes" id="UP000766550">
    <property type="component" value="Unassembled WGS sequence"/>
</dbReference>
<organism evidence="6 7">
    <name type="scientific">Haloarcula limicola</name>
    <dbReference type="NCBI Taxonomy" id="1429915"/>
    <lineage>
        <taxon>Archaea</taxon>
        <taxon>Methanobacteriati</taxon>
        <taxon>Methanobacteriota</taxon>
        <taxon>Stenosarchaea group</taxon>
        <taxon>Halobacteria</taxon>
        <taxon>Halobacteriales</taxon>
        <taxon>Haloarculaceae</taxon>
        <taxon>Haloarcula</taxon>
    </lineage>
</organism>
<accession>A0A8J7Y8F5</accession>
<dbReference type="InterPro" id="IPR014743">
    <property type="entry name" value="Cl-channel_core"/>
</dbReference>
<name>A0A8J7Y8F5_9EURY</name>
<evidence type="ECO:0000256" key="1">
    <source>
        <dbReference type="ARBA" id="ARBA00004141"/>
    </source>
</evidence>
<feature type="transmembrane region" description="Helical" evidence="5">
    <location>
        <begin position="21"/>
        <end position="45"/>
    </location>
</feature>
<evidence type="ECO:0000256" key="3">
    <source>
        <dbReference type="ARBA" id="ARBA00022989"/>
    </source>
</evidence>
<comment type="caution">
    <text evidence="6">The sequence shown here is derived from an EMBL/GenBank/DDBJ whole genome shotgun (WGS) entry which is preliminary data.</text>
</comment>
<feature type="transmembrane region" description="Helical" evidence="5">
    <location>
        <begin position="65"/>
        <end position="83"/>
    </location>
</feature>
<sequence>MAKKRSQYLRPISPLVGNFSRVLFVAIGLAVLIGCLTGVFLRVLYWSTTLLWRIIPEAIAVLPGHPGYTLVVCTAGGVVLGLGREYLGDYPRGADELIAEIREGRRIHHGVISKEAVNSLVSLTFGASLGPELALATIGGGLSSQVKERLTAAVSATWTATAMGTSLSLRSVIFRSEQTLRRFGDGDVPPVPRWWKGIPTVAALACGLLMLKLAAGAGLHFGRSVPRIQSPLGWQLVITVLLGVAGGCISVCYLQFRYRLRNVGTTGNVLVRSTLGGVLLGLAGAVAPRILFSGQDVVGELFTGLPLAAWALVTAGFAKIVMVSVMLETGWKGGPILPLMAGGATLGAGLAEAVPAVGSVVGLTAMMASLPTAELTRPLVIAGSVALFFSPSLFLVATVGAVAGAVVVRFAETLPFADRAEPR</sequence>
<keyword evidence="7" id="KW-1185">Reference proteome</keyword>
<feature type="transmembrane region" description="Helical" evidence="5">
    <location>
        <begin position="233"/>
        <end position="256"/>
    </location>
</feature>
<dbReference type="PANTHER" id="PTHR43427:SF12">
    <property type="entry name" value="CHLORIDE TRANSPORTER"/>
    <property type="match status" value="1"/>
</dbReference>
<dbReference type="Pfam" id="PF00654">
    <property type="entry name" value="Voltage_CLC"/>
    <property type="match status" value="1"/>
</dbReference>
<feature type="transmembrane region" description="Helical" evidence="5">
    <location>
        <begin position="201"/>
        <end position="221"/>
    </location>
</feature>
<feature type="transmembrane region" description="Helical" evidence="5">
    <location>
        <begin position="307"/>
        <end position="327"/>
    </location>
</feature>
<proteinExistence type="predicted"/>
<dbReference type="SUPFAM" id="SSF81340">
    <property type="entry name" value="Clc chloride channel"/>
    <property type="match status" value="1"/>
</dbReference>
<protein>
    <submittedName>
        <fullName evidence="6">Chloride channel protein</fullName>
    </submittedName>
</protein>
<dbReference type="EMBL" id="JAHQXF010000003">
    <property type="protein sequence ID" value="MBV0926002.1"/>
    <property type="molecule type" value="Genomic_DNA"/>
</dbReference>
<dbReference type="GO" id="GO:0016020">
    <property type="term" value="C:membrane"/>
    <property type="evidence" value="ECO:0007669"/>
    <property type="project" value="UniProtKB-SubCell"/>
</dbReference>
<evidence type="ECO:0000256" key="4">
    <source>
        <dbReference type="ARBA" id="ARBA00023136"/>
    </source>
</evidence>
<feature type="transmembrane region" description="Helical" evidence="5">
    <location>
        <begin position="339"/>
        <end position="367"/>
    </location>
</feature>
<keyword evidence="3 5" id="KW-1133">Transmembrane helix</keyword>
<feature type="transmembrane region" description="Helical" evidence="5">
    <location>
        <begin position="379"/>
        <end position="408"/>
    </location>
</feature>
<dbReference type="AlphaFoldDB" id="A0A8J7Y8F5"/>
<keyword evidence="2 5" id="KW-0812">Transmembrane</keyword>
<reference evidence="6 7" key="1">
    <citation type="submission" date="2021-06" db="EMBL/GenBank/DDBJ databases">
        <title>New haloarchaea isolates fom saline soil.</title>
        <authorList>
            <person name="Duran-Viseras A."/>
            <person name="Sanchez-Porro C.S."/>
            <person name="Ventosa A."/>
        </authorList>
    </citation>
    <scope>NUCLEOTIDE SEQUENCE [LARGE SCALE GENOMIC DNA]</scope>
    <source>
        <strain evidence="6 7">JCM 183640</strain>
    </source>
</reference>
<dbReference type="RefSeq" id="WP_162318790.1">
    <property type="nucleotide sequence ID" value="NZ_JAHQXF010000003.1"/>
</dbReference>
<evidence type="ECO:0000256" key="5">
    <source>
        <dbReference type="SAM" id="Phobius"/>
    </source>
</evidence>
<feature type="transmembrane region" description="Helical" evidence="5">
    <location>
        <begin position="268"/>
        <end position="287"/>
    </location>
</feature>
<comment type="subcellular location">
    <subcellularLocation>
        <location evidence="1">Membrane</location>
        <topology evidence="1">Multi-pass membrane protein</topology>
    </subcellularLocation>
</comment>
<dbReference type="Gene3D" id="1.10.3080.10">
    <property type="entry name" value="Clc chloride channel"/>
    <property type="match status" value="1"/>
</dbReference>
<dbReference type="PANTHER" id="PTHR43427">
    <property type="entry name" value="CHLORIDE CHANNEL PROTEIN CLC-E"/>
    <property type="match status" value="1"/>
</dbReference>